<organism evidence="13 14">
    <name type="scientific">Natrinema salaciae</name>
    <dbReference type="NCBI Taxonomy" id="1186196"/>
    <lineage>
        <taxon>Archaea</taxon>
        <taxon>Methanobacteriati</taxon>
        <taxon>Methanobacteriota</taxon>
        <taxon>Stenosarchaea group</taxon>
        <taxon>Halobacteria</taxon>
        <taxon>Halobacteriales</taxon>
        <taxon>Natrialbaceae</taxon>
        <taxon>Natrinema</taxon>
    </lineage>
</organism>
<feature type="compositionally biased region" description="Basic and acidic residues" evidence="10">
    <location>
        <begin position="625"/>
        <end position="635"/>
    </location>
</feature>
<dbReference type="Pfam" id="PF11721">
    <property type="entry name" value="Malectin"/>
    <property type="match status" value="1"/>
</dbReference>
<dbReference type="InterPro" id="IPR021720">
    <property type="entry name" value="Malectin_dom"/>
</dbReference>
<dbReference type="Gene3D" id="3.90.245.10">
    <property type="entry name" value="Ribonucleoside hydrolase-like"/>
    <property type="match status" value="1"/>
</dbReference>
<dbReference type="GO" id="GO:0005509">
    <property type="term" value="F:calcium ion binding"/>
    <property type="evidence" value="ECO:0007669"/>
    <property type="project" value="InterPro"/>
</dbReference>
<dbReference type="SUPFAM" id="SSF53590">
    <property type="entry name" value="Nucleoside hydrolase"/>
    <property type="match status" value="1"/>
</dbReference>
<keyword evidence="14" id="KW-1185">Reference proteome</keyword>
<dbReference type="PROSITE" id="PS51318">
    <property type="entry name" value="TAT"/>
    <property type="match status" value="1"/>
</dbReference>
<keyword evidence="6" id="KW-1133">Transmembrane helix</keyword>
<dbReference type="InterPro" id="IPR002048">
    <property type="entry name" value="EF_hand_dom"/>
</dbReference>
<keyword evidence="9" id="KW-0119">Carbohydrate metabolism</keyword>
<evidence type="ECO:0000256" key="1">
    <source>
        <dbReference type="ARBA" id="ARBA00004115"/>
    </source>
</evidence>
<comment type="similarity">
    <text evidence="2">Belongs to the malectin family.</text>
</comment>
<dbReference type="Pfam" id="PF00041">
    <property type="entry name" value="fn3"/>
    <property type="match status" value="1"/>
</dbReference>
<dbReference type="PANTHER" id="PTHR13460:SF0">
    <property type="entry name" value="MALECTIN"/>
    <property type="match status" value="1"/>
</dbReference>
<feature type="domain" description="Fibronectin type-III" evidence="12">
    <location>
        <begin position="373"/>
        <end position="462"/>
    </location>
</feature>
<evidence type="ECO:0000256" key="4">
    <source>
        <dbReference type="ARBA" id="ARBA00022729"/>
    </source>
</evidence>
<dbReference type="InterPro" id="IPR011483">
    <property type="entry name" value="Sde182_NH-like"/>
</dbReference>
<keyword evidence="8" id="KW-0325">Glycoprotein</keyword>
<dbReference type="PROSITE" id="PS00018">
    <property type="entry name" value="EF_HAND_1"/>
    <property type="match status" value="1"/>
</dbReference>
<dbReference type="InterPro" id="IPR006311">
    <property type="entry name" value="TAT_signal"/>
</dbReference>
<dbReference type="Gene3D" id="2.60.40.10">
    <property type="entry name" value="Immunoglobulins"/>
    <property type="match status" value="1"/>
</dbReference>
<gene>
    <name evidence="13" type="ORF">SAMN04489841_2793</name>
</gene>
<evidence type="ECO:0000313" key="13">
    <source>
        <dbReference type="EMBL" id="SEQ93826.1"/>
    </source>
</evidence>
<dbReference type="EMBL" id="FOFD01000003">
    <property type="protein sequence ID" value="SEQ93826.1"/>
    <property type="molecule type" value="Genomic_DNA"/>
</dbReference>
<dbReference type="SMART" id="SM00060">
    <property type="entry name" value="FN3"/>
    <property type="match status" value="1"/>
</dbReference>
<evidence type="ECO:0000256" key="8">
    <source>
        <dbReference type="ARBA" id="ARBA00023180"/>
    </source>
</evidence>
<keyword evidence="5" id="KW-0256">Endoplasmic reticulum</keyword>
<evidence type="ECO:0000256" key="2">
    <source>
        <dbReference type="ARBA" id="ARBA00009141"/>
    </source>
</evidence>
<dbReference type="InterPro" id="IPR013783">
    <property type="entry name" value="Ig-like_fold"/>
</dbReference>
<keyword evidence="7" id="KW-0472">Membrane</keyword>
<feature type="region of interest" description="Disordered" evidence="10">
    <location>
        <begin position="609"/>
        <end position="645"/>
    </location>
</feature>
<evidence type="ECO:0000256" key="3">
    <source>
        <dbReference type="ARBA" id="ARBA00022692"/>
    </source>
</evidence>
<evidence type="ECO:0000256" key="6">
    <source>
        <dbReference type="ARBA" id="ARBA00022989"/>
    </source>
</evidence>
<dbReference type="PANTHER" id="PTHR13460">
    <property type="match status" value="1"/>
</dbReference>
<dbReference type="InterPro" id="IPR008979">
    <property type="entry name" value="Galactose-bd-like_sf"/>
</dbReference>
<dbReference type="GO" id="GO:0016020">
    <property type="term" value="C:membrane"/>
    <property type="evidence" value="ECO:0007669"/>
    <property type="project" value="TreeGrafter"/>
</dbReference>
<proteinExistence type="inferred from homology"/>
<dbReference type="InterPro" id="IPR036116">
    <property type="entry name" value="FN3_sf"/>
</dbReference>
<evidence type="ECO:0000256" key="9">
    <source>
        <dbReference type="ARBA" id="ARBA00023277"/>
    </source>
</evidence>
<dbReference type="Gene3D" id="2.60.120.430">
    <property type="entry name" value="Galactose-binding lectin"/>
    <property type="match status" value="1"/>
</dbReference>
<dbReference type="InterPro" id="IPR039155">
    <property type="entry name" value="MLEC"/>
</dbReference>
<keyword evidence="4" id="KW-0732">Signal</keyword>
<dbReference type="Pfam" id="PF07632">
    <property type="entry name" value="Sde182_NH-like"/>
    <property type="match status" value="1"/>
</dbReference>
<reference evidence="14" key="1">
    <citation type="submission" date="2016-10" db="EMBL/GenBank/DDBJ databases">
        <authorList>
            <person name="Varghese N."/>
            <person name="Submissions S."/>
        </authorList>
    </citation>
    <scope>NUCLEOTIDE SEQUENCE [LARGE SCALE GENOMIC DNA]</scope>
    <source>
        <strain evidence="14">DSM 25055</strain>
    </source>
</reference>
<evidence type="ECO:0000259" key="12">
    <source>
        <dbReference type="PROSITE" id="PS50853"/>
    </source>
</evidence>
<feature type="region of interest" description="Disordered" evidence="10">
    <location>
        <begin position="361"/>
        <end position="381"/>
    </location>
</feature>
<evidence type="ECO:0000256" key="7">
    <source>
        <dbReference type="ARBA" id="ARBA00023136"/>
    </source>
</evidence>
<dbReference type="CDD" id="cd00063">
    <property type="entry name" value="FN3"/>
    <property type="match status" value="1"/>
</dbReference>
<dbReference type="SUPFAM" id="SSF49265">
    <property type="entry name" value="Fibronectin type III"/>
    <property type="match status" value="1"/>
</dbReference>
<dbReference type="AlphaFoldDB" id="A0A1H9K3P8"/>
<name>A0A1H9K3P8_9EURY</name>
<evidence type="ECO:0000259" key="11">
    <source>
        <dbReference type="PROSITE" id="PS50222"/>
    </source>
</evidence>
<dbReference type="GO" id="GO:0016799">
    <property type="term" value="F:hydrolase activity, hydrolyzing N-glycosyl compounds"/>
    <property type="evidence" value="ECO:0007669"/>
    <property type="project" value="InterPro"/>
</dbReference>
<comment type="subcellular location">
    <subcellularLocation>
        <location evidence="1">Endoplasmic reticulum membrane</location>
        <topology evidence="1">Single-pass type I membrane protein</topology>
    </subcellularLocation>
</comment>
<sequence length="686" mass="73252">MHLYVVLLFRMVSERASAGRGEDAQTDYGTPGGTDRGTISRRQMLKTAGVGLGAMAIGTSGVTAQSAPEGYHVPTGEDAVGPRVIYLNDFGGEGDNPQGLIHFLQYVDYLRVEGIASTQPLPSSDEVHKQIDMYEEHWENYRTHSDFPSPDELRGLVTSAASSTQSGYEPSGVSETAQHIIDRAHADSDDPLYLAVGGSMTEVAQAVHEDPSITDSIRVTSVGSWNTDQDPNARDYLYNEHPDLWWVESDSAYTGTWTHTNADTCGYMQEHIHGVGALGEYWATIEPCCNGRGCWQTGDFFTYALLLHGDPDDPTSPSWGGRWNPTDHGSNYWTDIGGETIGRWADDYFADFARRLSWGVEPAEDPESQPPTTPGNLSSSNATLTSVDLSWDASTDSGGSGLAHYAVSIDGAHFVDVPAGTTSTTLSGLAPGTSYEVGVTAVDGVGNESGAATTSVSTTEGSVVTAINAGGDSYTSGDITYEADPLTTGSTNSTTDDIGGTSDDALYQTERYGEQFTYDLSVPDGTYAVQLLFAEIYHSSAGQRVFDVSVEGTEQLSEYDLYAAAGHDRATVETVQGVSVSDGSLTIEFTASVDNAKVSAIRVLSTDSDGGDELPAVGDNANRPTDPDGDGRYEDVDGDGQPTHRDVNALFENIDAEEVQNNPDAFDFDGNGRIGFSDVLELLRQV</sequence>
<dbReference type="InterPro" id="IPR036452">
    <property type="entry name" value="Ribo_hydro-like"/>
</dbReference>
<dbReference type="GO" id="GO:0030246">
    <property type="term" value="F:carbohydrate binding"/>
    <property type="evidence" value="ECO:0007669"/>
    <property type="project" value="InterPro"/>
</dbReference>
<feature type="region of interest" description="Disordered" evidence="10">
    <location>
        <begin position="19"/>
        <end position="38"/>
    </location>
</feature>
<evidence type="ECO:0000313" key="14">
    <source>
        <dbReference type="Proteomes" id="UP000199114"/>
    </source>
</evidence>
<accession>A0A1H9K3P8</accession>
<dbReference type="PROSITE" id="PS50853">
    <property type="entry name" value="FN3"/>
    <property type="match status" value="1"/>
</dbReference>
<keyword evidence="3" id="KW-0812">Transmembrane</keyword>
<protein>
    <submittedName>
        <fullName evidence="13">PKD repeat-containing protein</fullName>
    </submittedName>
</protein>
<dbReference type="STRING" id="1186196.SAMN04489841_2793"/>
<dbReference type="PROSITE" id="PS50222">
    <property type="entry name" value="EF_HAND_2"/>
    <property type="match status" value="1"/>
</dbReference>
<feature type="domain" description="EF-hand" evidence="11">
    <location>
        <begin position="664"/>
        <end position="686"/>
    </location>
</feature>
<dbReference type="SUPFAM" id="SSF49785">
    <property type="entry name" value="Galactose-binding domain-like"/>
    <property type="match status" value="1"/>
</dbReference>
<evidence type="ECO:0000256" key="5">
    <source>
        <dbReference type="ARBA" id="ARBA00022824"/>
    </source>
</evidence>
<evidence type="ECO:0000256" key="10">
    <source>
        <dbReference type="SAM" id="MobiDB-lite"/>
    </source>
</evidence>
<dbReference type="InterPro" id="IPR003961">
    <property type="entry name" value="FN3_dom"/>
</dbReference>
<dbReference type="Proteomes" id="UP000199114">
    <property type="component" value="Unassembled WGS sequence"/>
</dbReference>
<dbReference type="InterPro" id="IPR018247">
    <property type="entry name" value="EF_Hand_1_Ca_BS"/>
</dbReference>